<evidence type="ECO:0000313" key="2">
    <source>
        <dbReference type="Proteomes" id="UP000184291"/>
    </source>
</evidence>
<sequence length="86" mass="9252">MHPPEPAYPCYLPVLGDSLDDAARGAGCERTRWGPEAVKSAGQQAMRAGPRPRLPRLLVTDATASRPLRVGAEGAGSDIFAFRYAW</sequence>
<dbReference type="AlphaFoldDB" id="A0A1M4S3I2"/>
<dbReference type="Proteomes" id="UP000184291">
    <property type="component" value="Unassembled WGS sequence"/>
</dbReference>
<organism evidence="1 2">
    <name type="scientific">Actinomyces glycerinitolerans</name>
    <dbReference type="NCBI Taxonomy" id="1892869"/>
    <lineage>
        <taxon>Bacteria</taxon>
        <taxon>Bacillati</taxon>
        <taxon>Actinomycetota</taxon>
        <taxon>Actinomycetes</taxon>
        <taxon>Actinomycetales</taxon>
        <taxon>Actinomycetaceae</taxon>
        <taxon>Actinomyces</taxon>
    </lineage>
</organism>
<accession>A0A1M4S3I2</accession>
<protein>
    <submittedName>
        <fullName evidence="1">Uncharacterized protein</fullName>
    </submittedName>
</protein>
<keyword evidence="2" id="KW-1185">Reference proteome</keyword>
<name>A0A1M4S3I2_9ACTO</name>
<gene>
    <name evidence="1" type="ORF">ACGLYG10_3020</name>
</gene>
<reference evidence="2" key="1">
    <citation type="submission" date="2016-09" db="EMBL/GenBank/DDBJ databases">
        <authorList>
            <person name="Strepis N."/>
        </authorList>
    </citation>
    <scope>NUCLEOTIDE SEQUENCE [LARGE SCALE GENOMIC DNA]</scope>
</reference>
<dbReference type="EMBL" id="FQTT01000016">
    <property type="protein sequence ID" value="SHE26765.1"/>
    <property type="molecule type" value="Genomic_DNA"/>
</dbReference>
<evidence type="ECO:0000313" key="1">
    <source>
        <dbReference type="EMBL" id="SHE26765.1"/>
    </source>
</evidence>
<proteinExistence type="predicted"/>